<evidence type="ECO:0000313" key="2">
    <source>
        <dbReference type="WBParaSite" id="PSAMB.scaffold5648size11187.g27077.t1"/>
    </source>
</evidence>
<protein>
    <submittedName>
        <fullName evidence="2">Uncharacterized protein</fullName>
    </submittedName>
</protein>
<dbReference type="PANTHER" id="PTHR31524">
    <property type="match status" value="1"/>
</dbReference>
<accession>A0A914WXK2</accession>
<dbReference type="AlphaFoldDB" id="A0A914WXK2"/>
<organism evidence="1 2">
    <name type="scientific">Plectus sambesii</name>
    <dbReference type="NCBI Taxonomy" id="2011161"/>
    <lineage>
        <taxon>Eukaryota</taxon>
        <taxon>Metazoa</taxon>
        <taxon>Ecdysozoa</taxon>
        <taxon>Nematoda</taxon>
        <taxon>Chromadorea</taxon>
        <taxon>Plectida</taxon>
        <taxon>Plectina</taxon>
        <taxon>Plectoidea</taxon>
        <taxon>Plectidae</taxon>
        <taxon>Plectus</taxon>
    </lineage>
</organism>
<keyword evidence="1" id="KW-1185">Reference proteome</keyword>
<proteinExistence type="predicted"/>
<sequence length="353" mass="40366">MGNGPMICHSKRHAAFSLPEQRSCPNVKISLSREENVRLALYKHNHVAYQTKTHLCKAKRIIKRVFTYFFDTEHLFEDETQTLTLNKADCIAMINFKTAGAMGSMVKIADRWQTSNDLKWEIPSAGFSCCKWVSFTVDNAYLIETIVYQRHDATEMETPAADVKHCKYADGKCSLREGEFLIWQPEAEEKCRFLPWKEEEGTKYDKYWMNTAGTMAINIASSREEQNCDGPIMMPTQGLAFRLIATRQKRNSLRFDLFKFINATHQRLTKLENAANEDGLVTSDQLASQLQAVHLDAIEAICLTLGRTIHEACQRQIQLTLLALAGIRARPTQTMRLIFNTSQIVARVRCRNC</sequence>
<name>A0A914WXK2_9BILA</name>
<dbReference type="Proteomes" id="UP000887566">
    <property type="component" value="Unplaced"/>
</dbReference>
<dbReference type="WBParaSite" id="PSAMB.scaffold5648size11187.g27077.t1">
    <property type="protein sequence ID" value="PSAMB.scaffold5648size11187.g27077.t1"/>
    <property type="gene ID" value="PSAMB.scaffold5648size11187.g27077"/>
</dbReference>
<reference evidence="2" key="1">
    <citation type="submission" date="2022-11" db="UniProtKB">
        <authorList>
            <consortium name="WormBaseParasite"/>
        </authorList>
    </citation>
    <scope>IDENTIFICATION</scope>
</reference>
<evidence type="ECO:0000313" key="1">
    <source>
        <dbReference type="Proteomes" id="UP000887566"/>
    </source>
</evidence>
<dbReference type="PANTHER" id="PTHR31524:SF2">
    <property type="entry name" value="PROTEIN CBG10426"/>
    <property type="match status" value="1"/>
</dbReference>